<accession>A0ABW7UZD2</accession>
<feature type="chain" id="PRO_5045852652" evidence="8">
    <location>
        <begin position="39"/>
        <end position="418"/>
    </location>
</feature>
<evidence type="ECO:0000256" key="3">
    <source>
        <dbReference type="ARBA" id="ARBA00022960"/>
    </source>
</evidence>
<dbReference type="PANTHER" id="PTHR30582">
    <property type="entry name" value="L,D-TRANSPEPTIDASE"/>
    <property type="match status" value="1"/>
</dbReference>
<evidence type="ECO:0000256" key="6">
    <source>
        <dbReference type="PROSITE-ProRule" id="PRU01373"/>
    </source>
</evidence>
<dbReference type="InterPro" id="IPR050979">
    <property type="entry name" value="LD-transpeptidase"/>
</dbReference>
<feature type="compositionally biased region" description="Acidic residues" evidence="7">
    <location>
        <begin position="195"/>
        <end position="217"/>
    </location>
</feature>
<organism evidence="10 11">
    <name type="scientific">Streptomyces pathocidini</name>
    <dbReference type="NCBI Taxonomy" id="1650571"/>
    <lineage>
        <taxon>Bacteria</taxon>
        <taxon>Bacillati</taxon>
        <taxon>Actinomycetota</taxon>
        <taxon>Actinomycetes</taxon>
        <taxon>Kitasatosporales</taxon>
        <taxon>Streptomycetaceae</taxon>
        <taxon>Streptomyces</taxon>
    </lineage>
</organism>
<dbReference type="InterPro" id="IPR038063">
    <property type="entry name" value="Transpep_catalytic_dom"/>
</dbReference>
<keyword evidence="4 6" id="KW-0573">Peptidoglycan synthesis</keyword>
<evidence type="ECO:0000313" key="10">
    <source>
        <dbReference type="EMBL" id="MFI1966792.1"/>
    </source>
</evidence>
<keyword evidence="11" id="KW-1185">Reference proteome</keyword>
<evidence type="ECO:0000256" key="2">
    <source>
        <dbReference type="ARBA" id="ARBA00022679"/>
    </source>
</evidence>
<dbReference type="Gene3D" id="2.40.440.10">
    <property type="entry name" value="L,D-transpeptidase catalytic domain-like"/>
    <property type="match status" value="1"/>
</dbReference>
<evidence type="ECO:0000256" key="5">
    <source>
        <dbReference type="ARBA" id="ARBA00023316"/>
    </source>
</evidence>
<dbReference type="EMBL" id="JBIRWE010000011">
    <property type="protein sequence ID" value="MFI1966792.1"/>
    <property type="molecule type" value="Genomic_DNA"/>
</dbReference>
<feature type="compositionally biased region" description="Basic residues" evidence="7">
    <location>
        <begin position="128"/>
        <end position="138"/>
    </location>
</feature>
<dbReference type="InterPro" id="IPR005490">
    <property type="entry name" value="LD_TPept_cat_dom"/>
</dbReference>
<feature type="region of interest" description="Disordered" evidence="7">
    <location>
        <begin position="194"/>
        <end position="230"/>
    </location>
</feature>
<dbReference type="PROSITE" id="PS52029">
    <property type="entry name" value="LD_TPASE"/>
    <property type="match status" value="1"/>
</dbReference>
<dbReference type="Pfam" id="PF03734">
    <property type="entry name" value="YkuD"/>
    <property type="match status" value="1"/>
</dbReference>
<keyword evidence="8" id="KW-0732">Signal</keyword>
<reference evidence="10 11" key="1">
    <citation type="submission" date="2024-10" db="EMBL/GenBank/DDBJ databases">
        <title>The Natural Products Discovery Center: Release of the First 8490 Sequenced Strains for Exploring Actinobacteria Biosynthetic Diversity.</title>
        <authorList>
            <person name="Kalkreuter E."/>
            <person name="Kautsar S.A."/>
            <person name="Yang D."/>
            <person name="Bader C.D."/>
            <person name="Teijaro C.N."/>
            <person name="Fluegel L."/>
            <person name="Davis C.M."/>
            <person name="Simpson J.R."/>
            <person name="Lauterbach L."/>
            <person name="Steele A.D."/>
            <person name="Gui C."/>
            <person name="Meng S."/>
            <person name="Li G."/>
            <person name="Viehrig K."/>
            <person name="Ye F."/>
            <person name="Su P."/>
            <person name="Kiefer A.F."/>
            <person name="Nichols A."/>
            <person name="Cepeda A.J."/>
            <person name="Yan W."/>
            <person name="Fan B."/>
            <person name="Jiang Y."/>
            <person name="Adhikari A."/>
            <person name="Zheng C.-J."/>
            <person name="Schuster L."/>
            <person name="Cowan T.M."/>
            <person name="Smanski M.J."/>
            <person name="Chevrette M.G."/>
            <person name="De Carvalho L.P.S."/>
            <person name="Shen B."/>
        </authorList>
    </citation>
    <scope>NUCLEOTIDE SEQUENCE [LARGE SCALE GENOMIC DNA]</scope>
    <source>
        <strain evidence="10 11">NPDC020327</strain>
    </source>
</reference>
<evidence type="ECO:0000259" key="9">
    <source>
        <dbReference type="PROSITE" id="PS52029"/>
    </source>
</evidence>
<dbReference type="SUPFAM" id="SSF141523">
    <property type="entry name" value="L,D-transpeptidase catalytic domain-like"/>
    <property type="match status" value="1"/>
</dbReference>
<dbReference type="PANTHER" id="PTHR30582:SF33">
    <property type="entry name" value="EXPORTED PROTEIN"/>
    <property type="match status" value="1"/>
</dbReference>
<keyword evidence="2" id="KW-0808">Transferase</keyword>
<feature type="active site" description="Proton donor/acceptor" evidence="6">
    <location>
        <position position="372"/>
    </location>
</feature>
<evidence type="ECO:0000256" key="8">
    <source>
        <dbReference type="SAM" id="SignalP"/>
    </source>
</evidence>
<feature type="active site" description="Nucleophile" evidence="6">
    <location>
        <position position="388"/>
    </location>
</feature>
<comment type="pathway">
    <text evidence="1 6">Cell wall biogenesis; peptidoglycan biosynthesis.</text>
</comment>
<name>A0ABW7UZD2_9ACTN</name>
<dbReference type="RefSeq" id="WP_398719279.1">
    <property type="nucleotide sequence ID" value="NZ_JBIRWE010000011.1"/>
</dbReference>
<comment type="caution">
    <text evidence="10">The sequence shown here is derived from an EMBL/GenBank/DDBJ whole genome shotgun (WGS) entry which is preliminary data.</text>
</comment>
<keyword evidence="5 6" id="KW-0961">Cell wall biogenesis/degradation</keyword>
<evidence type="ECO:0000256" key="1">
    <source>
        <dbReference type="ARBA" id="ARBA00004752"/>
    </source>
</evidence>
<gene>
    <name evidence="10" type="ORF">ACH429_22210</name>
</gene>
<feature type="region of interest" description="Disordered" evidence="7">
    <location>
        <begin position="34"/>
        <end position="55"/>
    </location>
</feature>
<feature type="region of interest" description="Disordered" evidence="7">
    <location>
        <begin position="73"/>
        <end position="182"/>
    </location>
</feature>
<dbReference type="Proteomes" id="UP001611548">
    <property type="component" value="Unassembled WGS sequence"/>
</dbReference>
<evidence type="ECO:0000256" key="7">
    <source>
        <dbReference type="SAM" id="MobiDB-lite"/>
    </source>
</evidence>
<protein>
    <submittedName>
        <fullName evidence="10">L,D-transpeptidase family protein</fullName>
    </submittedName>
</protein>
<evidence type="ECO:0000313" key="11">
    <source>
        <dbReference type="Proteomes" id="UP001611548"/>
    </source>
</evidence>
<dbReference type="CDD" id="cd16913">
    <property type="entry name" value="YkuD_like"/>
    <property type="match status" value="1"/>
</dbReference>
<evidence type="ECO:0000256" key="4">
    <source>
        <dbReference type="ARBA" id="ARBA00022984"/>
    </source>
</evidence>
<keyword evidence="3 6" id="KW-0133">Cell shape</keyword>
<proteinExistence type="predicted"/>
<feature type="compositionally biased region" description="Basic and acidic residues" evidence="7">
    <location>
        <begin position="168"/>
        <end position="182"/>
    </location>
</feature>
<feature type="domain" description="L,D-TPase catalytic" evidence="9">
    <location>
        <begin position="301"/>
        <end position="412"/>
    </location>
</feature>
<feature type="signal peptide" evidence="8">
    <location>
        <begin position="1"/>
        <end position="38"/>
    </location>
</feature>
<sequence length="418" mass="45500">MRSAVKVKKRRRPLAAAVAVTALLPLVAGGLGAASATAADQPPPGVRASGKRTAGDQSVVPLEALVPGIPLAPGEVHVDTPDQALPPLMDGQRGHGGRDFGLADGFRNHPKPTIRKAPPPKPGAQQKPAKRKPAKQKPAKPPVPQRGTPAAGDPIVEYVPPEFAQATRPEDPSEKKEKLQEKKKLQQAKRACREYEEDEEEYEECLQEELRDDEEEGRDDRLPPCTAPAGPYQQQAEAYLGLPVDGQQSRRDCEAIRKWQEDNRIRPAVGFAGPATAGVMRLIQARANPNAEGKCPVRDARVACVDLPRQLMWVQAGRDVVFGPVPIRSGKPGYPTRTGWHQISSRSRDHVSTIYHSPMPFAQFFAGGQAFHGVFGNIYDPTEGSYGCVNLRYDEAAGLWDILNMGSPVYVWGRRPGT</sequence>